<accession>A0A2N7NDV8</accession>
<proteinExistence type="predicted"/>
<sequence>MLPSPLMTFHNGIYEGVTASEVRTAAVSNGSSGARTIADLVINQGVALSRYLATKLMKTLGSISCQLPRHQYRKA</sequence>
<comment type="caution">
    <text evidence="1">The sequence shown here is derived from an EMBL/GenBank/DDBJ whole genome shotgun (WGS) entry which is preliminary data.</text>
</comment>
<gene>
    <name evidence="1" type="ORF">BCS92_21955</name>
</gene>
<reference evidence="2" key="1">
    <citation type="submission" date="2016-07" db="EMBL/GenBank/DDBJ databases">
        <title>Nontailed viruses are major unrecognized killers of bacteria in the ocean.</title>
        <authorList>
            <person name="Kauffman K."/>
            <person name="Hussain F."/>
            <person name="Yang J."/>
            <person name="Arevalo P."/>
            <person name="Brown J."/>
            <person name="Cutler M."/>
            <person name="Kelly L."/>
            <person name="Polz M.F."/>
        </authorList>
    </citation>
    <scope>NUCLEOTIDE SEQUENCE [LARGE SCALE GENOMIC DNA]</scope>
    <source>
        <strain evidence="2">10N.222.48.A2</strain>
    </source>
</reference>
<evidence type="ECO:0000313" key="1">
    <source>
        <dbReference type="EMBL" id="PMP11051.1"/>
    </source>
</evidence>
<name>A0A2N7NDV8_9VIBR</name>
<organism evidence="1 2">
    <name type="scientific">Vibrio tasmaniensis</name>
    <dbReference type="NCBI Taxonomy" id="212663"/>
    <lineage>
        <taxon>Bacteria</taxon>
        <taxon>Pseudomonadati</taxon>
        <taxon>Pseudomonadota</taxon>
        <taxon>Gammaproteobacteria</taxon>
        <taxon>Vibrionales</taxon>
        <taxon>Vibrionaceae</taxon>
        <taxon>Vibrio</taxon>
    </lineage>
</organism>
<protein>
    <submittedName>
        <fullName evidence="1">Uncharacterized protein</fullName>
    </submittedName>
</protein>
<dbReference type="AlphaFoldDB" id="A0A2N7NDV8"/>
<evidence type="ECO:0000313" key="2">
    <source>
        <dbReference type="Proteomes" id="UP000235579"/>
    </source>
</evidence>
<dbReference type="EMBL" id="MDBP01000066">
    <property type="protein sequence ID" value="PMP11051.1"/>
    <property type="molecule type" value="Genomic_DNA"/>
</dbReference>
<dbReference type="Proteomes" id="UP000235579">
    <property type="component" value="Unassembled WGS sequence"/>
</dbReference>